<dbReference type="EMBL" id="BSXT01001043">
    <property type="protein sequence ID" value="GMF37854.1"/>
    <property type="molecule type" value="Genomic_DNA"/>
</dbReference>
<evidence type="ECO:0000313" key="4">
    <source>
        <dbReference type="Proteomes" id="UP001165121"/>
    </source>
</evidence>
<name>A0A9W6XG82_9STRA</name>
<keyword evidence="2" id="KW-0732">Signal</keyword>
<gene>
    <name evidence="3" type="ORF">Pfra01_001073100</name>
</gene>
<dbReference type="AlphaFoldDB" id="A0A9W6XG82"/>
<organism evidence="3 4">
    <name type="scientific">Phytophthora fragariaefolia</name>
    <dbReference type="NCBI Taxonomy" id="1490495"/>
    <lineage>
        <taxon>Eukaryota</taxon>
        <taxon>Sar</taxon>
        <taxon>Stramenopiles</taxon>
        <taxon>Oomycota</taxon>
        <taxon>Peronosporomycetes</taxon>
        <taxon>Peronosporales</taxon>
        <taxon>Peronosporaceae</taxon>
        <taxon>Phytophthora</taxon>
    </lineage>
</organism>
<evidence type="ECO:0000256" key="2">
    <source>
        <dbReference type="SAM" id="SignalP"/>
    </source>
</evidence>
<protein>
    <submittedName>
        <fullName evidence="3">Unnamed protein product</fullName>
    </submittedName>
</protein>
<keyword evidence="4" id="KW-1185">Reference proteome</keyword>
<proteinExistence type="predicted"/>
<evidence type="ECO:0000313" key="3">
    <source>
        <dbReference type="EMBL" id="GMF37854.1"/>
    </source>
</evidence>
<accession>A0A9W6XG82</accession>
<feature type="chain" id="PRO_5040759328" evidence="2">
    <location>
        <begin position="27"/>
        <end position="192"/>
    </location>
</feature>
<comment type="caution">
    <text evidence="3">The sequence shown here is derived from an EMBL/GenBank/DDBJ whole genome shotgun (WGS) entry which is preliminary data.</text>
</comment>
<dbReference type="Proteomes" id="UP001165121">
    <property type="component" value="Unassembled WGS sequence"/>
</dbReference>
<feature type="region of interest" description="Disordered" evidence="1">
    <location>
        <begin position="46"/>
        <end position="113"/>
    </location>
</feature>
<evidence type="ECO:0000256" key="1">
    <source>
        <dbReference type="SAM" id="MobiDB-lite"/>
    </source>
</evidence>
<feature type="compositionally biased region" description="Basic and acidic residues" evidence="1">
    <location>
        <begin position="48"/>
        <end position="81"/>
    </location>
</feature>
<reference evidence="3" key="1">
    <citation type="submission" date="2023-04" db="EMBL/GenBank/DDBJ databases">
        <title>Phytophthora fragariaefolia NBRC 109709.</title>
        <authorList>
            <person name="Ichikawa N."/>
            <person name="Sato H."/>
            <person name="Tonouchi N."/>
        </authorList>
    </citation>
    <scope>NUCLEOTIDE SEQUENCE</scope>
    <source>
        <strain evidence="3">NBRC 109709</strain>
    </source>
</reference>
<feature type="signal peptide" evidence="2">
    <location>
        <begin position="1"/>
        <end position="26"/>
    </location>
</feature>
<sequence>MVSSPSFHICTASLLTLMAWPGPQRSARWATLGSLLQSSLSCPVENIGDARDPVSHDRQPHDGQQDREKGGRSIKFPHEARTQAAERAGPRVGSVIGNHEAQHDGAYGDQRSRCDESMNEQHNMMYMKVAVLTMQRIHPKIMSKGTRNYLKEGAHASAWQLQGTSKLLVNYSSAWDSQQSCLQRFEEEFANY</sequence>